<dbReference type="Pfam" id="PF08212">
    <property type="entry name" value="Lipocalin_2"/>
    <property type="match status" value="1"/>
</dbReference>
<dbReference type="OrthoDB" id="594739at2"/>
<dbReference type="InterPro" id="IPR022271">
    <property type="entry name" value="Lipocalin_ApoD"/>
</dbReference>
<gene>
    <name evidence="4" type="ORF">Aam_055_108</name>
</gene>
<name>A0A0D6PHQ1_9PROT</name>
<dbReference type="GO" id="GO:0006950">
    <property type="term" value="P:response to stress"/>
    <property type="evidence" value="ECO:0007669"/>
    <property type="project" value="UniProtKB-ARBA"/>
</dbReference>
<keyword evidence="5" id="KW-1185">Reference proteome</keyword>
<dbReference type="GO" id="GO:0008289">
    <property type="term" value="F:lipid binding"/>
    <property type="evidence" value="ECO:0007669"/>
    <property type="project" value="UniProtKB-UniRule"/>
</dbReference>
<keyword evidence="2" id="KW-0449">Lipoprotein</keyword>
<dbReference type="PANTHER" id="PTHR10612:SF34">
    <property type="entry name" value="APOLIPOPROTEIN D"/>
    <property type="match status" value="1"/>
</dbReference>
<accession>A0A0D6PHQ1</accession>
<dbReference type="Gene3D" id="2.40.128.20">
    <property type="match status" value="1"/>
</dbReference>
<dbReference type="Proteomes" id="UP000032668">
    <property type="component" value="Unassembled WGS sequence"/>
</dbReference>
<comment type="subcellular location">
    <subcellularLocation>
        <location evidence="2">Cell outer membrane</location>
    </subcellularLocation>
</comment>
<dbReference type="InterPro" id="IPR002446">
    <property type="entry name" value="Lipocalin_bac"/>
</dbReference>
<dbReference type="SUPFAM" id="SSF50814">
    <property type="entry name" value="Lipocalins"/>
    <property type="match status" value="1"/>
</dbReference>
<dbReference type="InterPro" id="IPR000566">
    <property type="entry name" value="Lipocln_cytosolic_FA-bd_dom"/>
</dbReference>
<dbReference type="InterPro" id="IPR012674">
    <property type="entry name" value="Calycin"/>
</dbReference>
<evidence type="ECO:0000259" key="3">
    <source>
        <dbReference type="Pfam" id="PF08212"/>
    </source>
</evidence>
<comment type="subunit">
    <text evidence="2">Homodimer.</text>
</comment>
<dbReference type="InterPro" id="IPR022272">
    <property type="entry name" value="Lipocalin_CS"/>
</dbReference>
<sequence length="186" mass="20890">MAMPRPKLHHLAALSLPVLAVAGYTVWSRRSPVGNPLVPEPLKPVDLNAYLGRWYEVARYEQAFEKGCEGVSAEYRLRPDGKIDVVNSCRAPDGKFRTARGTAKIVPGSQGAKLKISFYGPLYIGNYWVMDHAEDYSWSIVGDPTGRYLWLLSRQQVPEEMERHSLIKRATALGYDTSRLVITTQP</sequence>
<keyword evidence="2" id="KW-0446">Lipid-binding</keyword>
<dbReference type="AlphaFoldDB" id="A0A0D6PHQ1"/>
<proteinExistence type="inferred from homology"/>
<comment type="caution">
    <text evidence="4">The sequence shown here is derived from an EMBL/GenBank/DDBJ whole genome shotgun (WGS) entry which is preliminary data.</text>
</comment>
<organism evidence="4 5">
    <name type="scientific">Acidocella aminolytica 101 = DSM 11237</name>
    <dbReference type="NCBI Taxonomy" id="1120923"/>
    <lineage>
        <taxon>Bacteria</taxon>
        <taxon>Pseudomonadati</taxon>
        <taxon>Pseudomonadota</taxon>
        <taxon>Alphaproteobacteria</taxon>
        <taxon>Acetobacterales</taxon>
        <taxon>Acidocellaceae</taxon>
        <taxon>Acidocella</taxon>
    </lineage>
</organism>
<protein>
    <recommendedName>
        <fullName evidence="2">Outer membrane lipoprotein Blc</fullName>
    </recommendedName>
</protein>
<dbReference type="GO" id="GO:0009279">
    <property type="term" value="C:cell outer membrane"/>
    <property type="evidence" value="ECO:0007669"/>
    <property type="project" value="UniProtKB-SubCell"/>
</dbReference>
<dbReference type="PRINTS" id="PR01171">
    <property type="entry name" value="BCTLIPOCALIN"/>
</dbReference>
<dbReference type="PROSITE" id="PS00213">
    <property type="entry name" value="LIPOCALIN"/>
    <property type="match status" value="1"/>
</dbReference>
<keyword evidence="2" id="KW-0998">Cell outer membrane</keyword>
<reference evidence="4 5" key="1">
    <citation type="submission" date="2012-11" db="EMBL/GenBank/DDBJ databases">
        <title>Whole genome sequence of Acidocella aminolytica 101 = DSM 11237.</title>
        <authorList>
            <person name="Azuma Y."/>
            <person name="Higashiura N."/>
            <person name="Hirakawa H."/>
            <person name="Matsushita K."/>
        </authorList>
    </citation>
    <scope>NUCLEOTIDE SEQUENCE [LARGE SCALE GENOMIC DNA]</scope>
    <source>
        <strain evidence="5">101 / DSM 11237</strain>
    </source>
</reference>
<evidence type="ECO:0000313" key="4">
    <source>
        <dbReference type="EMBL" id="GAN80728.1"/>
    </source>
</evidence>
<feature type="domain" description="Lipocalin/cytosolic fatty-acid binding" evidence="3">
    <location>
        <begin position="45"/>
        <end position="185"/>
    </location>
</feature>
<evidence type="ECO:0000313" key="5">
    <source>
        <dbReference type="Proteomes" id="UP000032668"/>
    </source>
</evidence>
<dbReference type="CDD" id="cd19438">
    <property type="entry name" value="lipocalin_Blc-like"/>
    <property type="match status" value="1"/>
</dbReference>
<evidence type="ECO:0000256" key="1">
    <source>
        <dbReference type="ARBA" id="ARBA00006889"/>
    </source>
</evidence>
<dbReference type="PANTHER" id="PTHR10612">
    <property type="entry name" value="APOLIPOPROTEIN D"/>
    <property type="match status" value="1"/>
</dbReference>
<dbReference type="EMBL" id="BANC01000054">
    <property type="protein sequence ID" value="GAN80728.1"/>
    <property type="molecule type" value="Genomic_DNA"/>
</dbReference>
<dbReference type="STRING" id="1120923.SAMN02746095_00676"/>
<keyword evidence="2" id="KW-0472">Membrane</keyword>
<evidence type="ECO:0000256" key="2">
    <source>
        <dbReference type="PIRNR" id="PIRNR036893"/>
    </source>
</evidence>
<dbReference type="InterPro" id="IPR047202">
    <property type="entry name" value="Lipocalin_Blc-like_dom"/>
</dbReference>
<comment type="function">
    <text evidence="2">Involved in the storage or transport of lipids necessary for membrane maintenance under stressful conditions. Displays a binding preference for lysophospholipids.</text>
</comment>
<dbReference type="PIRSF" id="PIRSF036893">
    <property type="entry name" value="Lipocalin_ApoD"/>
    <property type="match status" value="1"/>
</dbReference>
<comment type="similarity">
    <text evidence="1 2">Belongs to the calycin superfamily. Lipocalin family.</text>
</comment>